<dbReference type="PROSITE" id="PS51406">
    <property type="entry name" value="FIBRINOGEN_C_2"/>
    <property type="match status" value="1"/>
</dbReference>
<comment type="caution">
    <text evidence="2">The sequence shown here is derived from an EMBL/GenBank/DDBJ whole genome shotgun (WGS) entry which is preliminary data.</text>
</comment>
<dbReference type="PANTHER" id="PTHR19143">
    <property type="entry name" value="FIBRINOGEN/TENASCIN/ANGIOPOEITIN"/>
    <property type="match status" value="1"/>
</dbReference>
<dbReference type="Proteomes" id="UP000596742">
    <property type="component" value="Unassembled WGS sequence"/>
</dbReference>
<gene>
    <name evidence="2" type="ORF">MGAL_10B043923</name>
</gene>
<evidence type="ECO:0000313" key="3">
    <source>
        <dbReference type="Proteomes" id="UP000596742"/>
    </source>
</evidence>
<evidence type="ECO:0000259" key="1">
    <source>
        <dbReference type="PROSITE" id="PS51406"/>
    </source>
</evidence>
<feature type="domain" description="Fibrinogen C-terminal" evidence="1">
    <location>
        <begin position="1"/>
        <end position="80"/>
    </location>
</feature>
<proteinExistence type="predicted"/>
<dbReference type="Gene3D" id="3.90.215.10">
    <property type="entry name" value="Gamma Fibrinogen, chain A, domain 1"/>
    <property type="match status" value="1"/>
</dbReference>
<dbReference type="InterPro" id="IPR036056">
    <property type="entry name" value="Fibrinogen-like_C"/>
</dbReference>
<dbReference type="InterPro" id="IPR050373">
    <property type="entry name" value="Fibrinogen_C-term_domain"/>
</dbReference>
<feature type="non-terminal residue" evidence="2">
    <location>
        <position position="1"/>
    </location>
</feature>
<protein>
    <recommendedName>
        <fullName evidence="1">Fibrinogen C-terminal domain-containing protein</fullName>
    </recommendedName>
</protein>
<dbReference type="Pfam" id="PF00147">
    <property type="entry name" value="Fibrinogen_C"/>
    <property type="match status" value="1"/>
</dbReference>
<organism evidence="2 3">
    <name type="scientific">Mytilus galloprovincialis</name>
    <name type="common">Mediterranean mussel</name>
    <dbReference type="NCBI Taxonomy" id="29158"/>
    <lineage>
        <taxon>Eukaryota</taxon>
        <taxon>Metazoa</taxon>
        <taxon>Spiralia</taxon>
        <taxon>Lophotrochozoa</taxon>
        <taxon>Mollusca</taxon>
        <taxon>Bivalvia</taxon>
        <taxon>Autobranchia</taxon>
        <taxon>Pteriomorphia</taxon>
        <taxon>Mytilida</taxon>
        <taxon>Mytiloidea</taxon>
        <taxon>Mytilidae</taxon>
        <taxon>Mytilinae</taxon>
        <taxon>Mytilus</taxon>
    </lineage>
</organism>
<evidence type="ECO:0000313" key="2">
    <source>
        <dbReference type="EMBL" id="VDI76056.1"/>
    </source>
</evidence>
<dbReference type="EMBL" id="UYJE01009713">
    <property type="protein sequence ID" value="VDI76056.1"/>
    <property type="molecule type" value="Genomic_DNA"/>
</dbReference>
<dbReference type="InterPro" id="IPR002181">
    <property type="entry name" value="Fibrinogen_a/b/g_C_dom"/>
</dbReference>
<dbReference type="AlphaFoldDB" id="A0A8B6H9E9"/>
<accession>A0A8B6H9E9</accession>
<dbReference type="InterPro" id="IPR014716">
    <property type="entry name" value="Fibrinogen_a/b/g_C_1"/>
</dbReference>
<name>A0A8B6H9E9_MYTGA</name>
<keyword evidence="3" id="KW-1185">Reference proteome</keyword>
<dbReference type="GO" id="GO:0005615">
    <property type="term" value="C:extracellular space"/>
    <property type="evidence" value="ECO:0007669"/>
    <property type="project" value="TreeGrafter"/>
</dbReference>
<sequence length="80" mass="9807">ESNNKPFKTKDNHNNEFDDKDCEKYKEGPWWLEKSCIWVNLNGKYLKEKTSDYGGIYWYTWQTSYRVTLKKTTMMIRRII</sequence>
<reference evidence="2" key="1">
    <citation type="submission" date="2018-11" db="EMBL/GenBank/DDBJ databases">
        <authorList>
            <person name="Alioto T."/>
            <person name="Alioto T."/>
        </authorList>
    </citation>
    <scope>NUCLEOTIDE SEQUENCE</scope>
</reference>
<dbReference type="SUPFAM" id="SSF56496">
    <property type="entry name" value="Fibrinogen C-terminal domain-like"/>
    <property type="match status" value="1"/>
</dbReference>